<dbReference type="InterPro" id="IPR000595">
    <property type="entry name" value="cNMP-bd_dom"/>
</dbReference>
<protein>
    <submittedName>
        <fullName evidence="2">Crp/Fnr family transcriptional regulator</fullName>
    </submittedName>
</protein>
<dbReference type="SMART" id="SM00100">
    <property type="entry name" value="cNMP"/>
    <property type="match status" value="1"/>
</dbReference>
<reference evidence="2" key="1">
    <citation type="submission" date="2023-03" db="EMBL/GenBank/DDBJ databases">
        <title>Andean soil-derived lignocellulolytic bacterial consortium as a source of novel taxa and putative plastic-active enzymes.</title>
        <authorList>
            <person name="Diaz-Garcia L."/>
            <person name="Chuvochina M."/>
            <person name="Feuerriegel G."/>
            <person name="Bunk B."/>
            <person name="Sproer C."/>
            <person name="Streit W.R."/>
            <person name="Rodriguez L.M."/>
            <person name="Overmann J."/>
            <person name="Jimenez D.J."/>
        </authorList>
    </citation>
    <scope>NUCLEOTIDE SEQUENCE</scope>
    <source>
        <strain evidence="2">MAG 7</strain>
    </source>
</reference>
<dbReference type="InterPro" id="IPR014710">
    <property type="entry name" value="RmlC-like_jellyroll"/>
</dbReference>
<dbReference type="CDD" id="cd00038">
    <property type="entry name" value="CAP_ED"/>
    <property type="match status" value="1"/>
</dbReference>
<dbReference type="GO" id="GO:0005829">
    <property type="term" value="C:cytosol"/>
    <property type="evidence" value="ECO:0007669"/>
    <property type="project" value="TreeGrafter"/>
</dbReference>
<dbReference type="PANTHER" id="PTHR24567">
    <property type="entry name" value="CRP FAMILY TRANSCRIPTIONAL REGULATORY PROTEIN"/>
    <property type="match status" value="1"/>
</dbReference>
<dbReference type="Pfam" id="PF00027">
    <property type="entry name" value="cNMP_binding"/>
    <property type="match status" value="1"/>
</dbReference>
<evidence type="ECO:0000313" key="2">
    <source>
        <dbReference type="EMBL" id="WEK37804.1"/>
    </source>
</evidence>
<evidence type="ECO:0000259" key="1">
    <source>
        <dbReference type="PROSITE" id="PS50042"/>
    </source>
</evidence>
<dbReference type="Gene3D" id="2.60.120.10">
    <property type="entry name" value="Jelly Rolls"/>
    <property type="match status" value="1"/>
</dbReference>
<gene>
    <name evidence="2" type="ORF">P0Y53_09845</name>
</gene>
<dbReference type="InterPro" id="IPR018490">
    <property type="entry name" value="cNMP-bd_dom_sf"/>
</dbReference>
<dbReference type="PROSITE" id="PS50042">
    <property type="entry name" value="CNMP_BINDING_3"/>
    <property type="match status" value="1"/>
</dbReference>
<sequence>MYEAIDQAIAKYVQLGKEELQLFHGLLKLKKVKKKSYLLQEGDVCTTESFVLKGCIRTYYLDKEGLETIISFAVEGWWVSDLTSFTDQVPSNMFIEALEDCELLQIDYASKMQLFEKIPKLERYFRLLVQRSLSVFQQRLYATVSQTAEERYLHFLDRYPQIVQRVPQHQIARYIGVSPEFLSKIRSGLLKKN</sequence>
<organism evidence="2 3">
    <name type="scientific">Candidatus Pseudobacter hemicellulosilyticus</name>
    <dbReference type="NCBI Taxonomy" id="3121375"/>
    <lineage>
        <taxon>Bacteria</taxon>
        <taxon>Pseudomonadati</taxon>
        <taxon>Bacteroidota</taxon>
        <taxon>Chitinophagia</taxon>
        <taxon>Chitinophagales</taxon>
        <taxon>Chitinophagaceae</taxon>
        <taxon>Pseudobacter</taxon>
    </lineage>
</organism>
<proteinExistence type="predicted"/>
<feature type="domain" description="Cyclic nucleotide-binding" evidence="1">
    <location>
        <begin position="11"/>
        <end position="115"/>
    </location>
</feature>
<dbReference type="PANTHER" id="PTHR24567:SF76">
    <property type="entry name" value="CYCLIC NUCLEOTIDE-BINDING DOMAIN PROTEIN"/>
    <property type="match status" value="1"/>
</dbReference>
<name>A0AAJ6BJD1_9BACT</name>
<dbReference type="SUPFAM" id="SSF51206">
    <property type="entry name" value="cAMP-binding domain-like"/>
    <property type="match status" value="1"/>
</dbReference>
<evidence type="ECO:0000313" key="3">
    <source>
        <dbReference type="Proteomes" id="UP001220610"/>
    </source>
</evidence>
<dbReference type="InterPro" id="IPR050397">
    <property type="entry name" value="Env_Response_Regulators"/>
</dbReference>
<dbReference type="Proteomes" id="UP001220610">
    <property type="component" value="Chromosome"/>
</dbReference>
<dbReference type="GO" id="GO:0003700">
    <property type="term" value="F:DNA-binding transcription factor activity"/>
    <property type="evidence" value="ECO:0007669"/>
    <property type="project" value="TreeGrafter"/>
</dbReference>
<accession>A0AAJ6BJD1</accession>
<dbReference type="EMBL" id="CP119311">
    <property type="protein sequence ID" value="WEK37804.1"/>
    <property type="molecule type" value="Genomic_DNA"/>
</dbReference>
<dbReference type="AlphaFoldDB" id="A0AAJ6BJD1"/>